<dbReference type="Pfam" id="PF01381">
    <property type="entry name" value="HTH_3"/>
    <property type="match status" value="1"/>
</dbReference>
<evidence type="ECO:0000313" key="3">
    <source>
        <dbReference type="EMBL" id="GGH94591.1"/>
    </source>
</evidence>
<evidence type="ECO:0000256" key="1">
    <source>
        <dbReference type="SAM" id="MobiDB-lite"/>
    </source>
</evidence>
<evidence type="ECO:0000313" key="5">
    <source>
        <dbReference type="Proteomes" id="UP000621856"/>
    </source>
</evidence>
<accession>A0A8J3A5W2</accession>
<dbReference type="Proteomes" id="UP000621856">
    <property type="component" value="Unassembled WGS sequence"/>
</dbReference>
<dbReference type="GO" id="GO:0003677">
    <property type="term" value="F:DNA binding"/>
    <property type="evidence" value="ECO:0007669"/>
    <property type="project" value="InterPro"/>
</dbReference>
<comment type="caution">
    <text evidence="3">The sequence shown here is derived from an EMBL/GenBank/DDBJ whole genome shotgun (WGS) entry which is preliminary data.</text>
</comment>
<name>A0A8J3A5W2_9PROT</name>
<evidence type="ECO:0000313" key="6">
    <source>
        <dbReference type="Proteomes" id="UP000818603"/>
    </source>
</evidence>
<dbReference type="AlphaFoldDB" id="A0A8J3A5W2"/>
<dbReference type="SMART" id="SM00530">
    <property type="entry name" value="HTH_XRE"/>
    <property type="match status" value="1"/>
</dbReference>
<reference evidence="4 6" key="2">
    <citation type="submission" date="2020-02" db="EMBL/GenBank/DDBJ databases">
        <title>Genome sequence of Parvularcula flava strain NH6-79.</title>
        <authorList>
            <person name="Abdul Karim M.H."/>
            <person name="Lam M.Q."/>
            <person name="Chen S.J."/>
            <person name="Yahya A."/>
            <person name="Shahir S."/>
            <person name="Shamsir M.S."/>
            <person name="Chong C.S."/>
        </authorList>
    </citation>
    <scope>NUCLEOTIDE SEQUENCE [LARGE SCALE GENOMIC DNA]</scope>
    <source>
        <strain evidence="4 6">NH6-79</strain>
    </source>
</reference>
<organism evidence="3 5">
    <name type="scientific">Aquisalinus luteolus</name>
    <dbReference type="NCBI Taxonomy" id="1566827"/>
    <lineage>
        <taxon>Bacteria</taxon>
        <taxon>Pseudomonadati</taxon>
        <taxon>Pseudomonadota</taxon>
        <taxon>Alphaproteobacteria</taxon>
        <taxon>Parvularculales</taxon>
        <taxon>Parvularculaceae</taxon>
        <taxon>Aquisalinus</taxon>
    </lineage>
</organism>
<keyword evidence="6" id="KW-1185">Reference proteome</keyword>
<protein>
    <submittedName>
        <fullName evidence="3 4">Transcriptional regulator</fullName>
    </submittedName>
</protein>
<reference evidence="3" key="3">
    <citation type="submission" date="2020-09" db="EMBL/GenBank/DDBJ databases">
        <authorList>
            <person name="Sun Q."/>
            <person name="Zhou Y."/>
        </authorList>
    </citation>
    <scope>NUCLEOTIDE SEQUENCE</scope>
    <source>
        <strain evidence="3">CGMCC 1.14984</strain>
    </source>
</reference>
<dbReference type="SUPFAM" id="SSF47413">
    <property type="entry name" value="lambda repressor-like DNA-binding domains"/>
    <property type="match status" value="1"/>
</dbReference>
<evidence type="ECO:0000313" key="4">
    <source>
        <dbReference type="EMBL" id="NHK27164.1"/>
    </source>
</evidence>
<dbReference type="InterPro" id="IPR001387">
    <property type="entry name" value="Cro/C1-type_HTH"/>
</dbReference>
<dbReference type="Proteomes" id="UP000818603">
    <property type="component" value="Unassembled WGS sequence"/>
</dbReference>
<evidence type="ECO:0000259" key="2">
    <source>
        <dbReference type="PROSITE" id="PS50943"/>
    </source>
</evidence>
<dbReference type="Gene3D" id="1.10.260.40">
    <property type="entry name" value="lambda repressor-like DNA-binding domains"/>
    <property type="match status" value="1"/>
</dbReference>
<dbReference type="InterPro" id="IPR010982">
    <property type="entry name" value="Lambda_DNA-bd_dom_sf"/>
</dbReference>
<gene>
    <name evidence="4" type="ORF">FF098_004520</name>
    <name evidence="3" type="ORF">GCM10011355_09140</name>
</gene>
<dbReference type="EMBL" id="VCJR02000001">
    <property type="protein sequence ID" value="NHK27164.1"/>
    <property type="molecule type" value="Genomic_DNA"/>
</dbReference>
<dbReference type="CDD" id="cd00093">
    <property type="entry name" value="HTH_XRE"/>
    <property type="match status" value="1"/>
</dbReference>
<reference evidence="3" key="1">
    <citation type="journal article" date="2014" name="Int. J. Syst. Evol. Microbiol.">
        <title>Complete genome sequence of Corynebacterium casei LMG S-19264T (=DSM 44701T), isolated from a smear-ripened cheese.</title>
        <authorList>
            <consortium name="US DOE Joint Genome Institute (JGI-PGF)"/>
            <person name="Walter F."/>
            <person name="Albersmeier A."/>
            <person name="Kalinowski J."/>
            <person name="Ruckert C."/>
        </authorList>
    </citation>
    <scope>NUCLEOTIDE SEQUENCE</scope>
    <source>
        <strain evidence="3">CGMCC 1.14984</strain>
    </source>
</reference>
<sequence>MRQSRGLTQAELGQGLGVSLQQVQKYESGRNRMAASTVYRAARILGVEVAAFYADLHRDDGGEAVARPVMVIPLGDGSAPARKAELIELVGAYQGITDTSLRASVRRIVRRLSCDPGGGGSCESDPLEEGRCDGA</sequence>
<dbReference type="EMBL" id="BMGZ01000001">
    <property type="protein sequence ID" value="GGH94591.1"/>
    <property type="molecule type" value="Genomic_DNA"/>
</dbReference>
<feature type="domain" description="HTH cro/C1-type" evidence="2">
    <location>
        <begin position="1"/>
        <end position="52"/>
    </location>
</feature>
<dbReference type="PROSITE" id="PS50943">
    <property type="entry name" value="HTH_CROC1"/>
    <property type="match status" value="1"/>
</dbReference>
<feature type="region of interest" description="Disordered" evidence="1">
    <location>
        <begin position="116"/>
        <end position="135"/>
    </location>
</feature>
<proteinExistence type="predicted"/>